<reference evidence="1 2" key="1">
    <citation type="submission" date="2021-07" db="EMBL/GenBank/DDBJ databases">
        <authorList>
            <consortium name="Genoscope - CEA"/>
            <person name="William W."/>
        </authorList>
    </citation>
    <scope>NUCLEOTIDE SEQUENCE [LARGE SCALE GENOMIC DNA]</scope>
</reference>
<dbReference type="EMBL" id="LS974621">
    <property type="protein sequence ID" value="CAG7875808.1"/>
    <property type="molecule type" value="Genomic_DNA"/>
</dbReference>
<proteinExistence type="predicted"/>
<feature type="non-terminal residue" evidence="1">
    <location>
        <position position="182"/>
    </location>
</feature>
<dbReference type="PANTHER" id="PTHR33710:SF71">
    <property type="entry name" value="ENDONUCLEASE_EXONUCLEASE_PHOSPHATASE DOMAIN-CONTAINING PROTEIN"/>
    <property type="match status" value="1"/>
</dbReference>
<evidence type="ECO:0000313" key="2">
    <source>
        <dbReference type="Proteomes" id="UP000694005"/>
    </source>
</evidence>
<evidence type="ECO:0008006" key="3">
    <source>
        <dbReference type="Google" id="ProtNLM"/>
    </source>
</evidence>
<dbReference type="Gramene" id="A05p23290.2_BraZ1">
    <property type="protein sequence ID" value="A05p23290.2_BraZ1.CDS.1"/>
    <property type="gene ID" value="A05g23290.2_BraZ1"/>
</dbReference>
<sequence>MFALQSLITSCDLTDLASIGPTFTWTNKQPVNPIAKKLYRVLVNDNWLSQFPQSYANFEPSGVSDHTRCWVHLTTPPPGNKRSFMFFNFLVDHPDFSDTVATVWESTEPLFHSMSALYRFHRKMKLLNPVLRRLNRTKFGNIPQRTREAFDTLCDKQKEALQQPNAISFEEAAEAMTVWNYW</sequence>
<dbReference type="InterPro" id="IPR036691">
    <property type="entry name" value="Endo/exonu/phosph_ase_sf"/>
</dbReference>
<dbReference type="AlphaFoldDB" id="A0A8D9DK53"/>
<name>A0A8D9DK53_BRACM</name>
<evidence type="ECO:0000313" key="1">
    <source>
        <dbReference type="EMBL" id="CAG7875808.1"/>
    </source>
</evidence>
<dbReference type="Proteomes" id="UP000694005">
    <property type="component" value="Chromosome A05"/>
</dbReference>
<accession>A0A8D9DK53</accession>
<gene>
    <name evidence="1" type="ORF">BRAPAZ1V2_A05P23290.2</name>
</gene>
<dbReference type="PANTHER" id="PTHR33710">
    <property type="entry name" value="BNAC02G09200D PROTEIN"/>
    <property type="match status" value="1"/>
</dbReference>
<protein>
    <recommendedName>
        <fullName evidence="3">Endonuclease/exonuclease/phosphatase domain-containing protein</fullName>
    </recommendedName>
</protein>
<dbReference type="SUPFAM" id="SSF56219">
    <property type="entry name" value="DNase I-like"/>
    <property type="match status" value="1"/>
</dbReference>
<organism evidence="1 2">
    <name type="scientific">Brassica campestris</name>
    <name type="common">Field mustard</name>
    <dbReference type="NCBI Taxonomy" id="3711"/>
    <lineage>
        <taxon>Eukaryota</taxon>
        <taxon>Viridiplantae</taxon>
        <taxon>Streptophyta</taxon>
        <taxon>Embryophyta</taxon>
        <taxon>Tracheophyta</taxon>
        <taxon>Spermatophyta</taxon>
        <taxon>Magnoliopsida</taxon>
        <taxon>eudicotyledons</taxon>
        <taxon>Gunneridae</taxon>
        <taxon>Pentapetalae</taxon>
        <taxon>rosids</taxon>
        <taxon>malvids</taxon>
        <taxon>Brassicales</taxon>
        <taxon>Brassicaceae</taxon>
        <taxon>Brassiceae</taxon>
        <taxon>Brassica</taxon>
    </lineage>
</organism>